<evidence type="ECO:0000313" key="5">
    <source>
        <dbReference type="Ensembl" id="ENSMSIP00000021135.1"/>
    </source>
</evidence>
<dbReference type="PANTHER" id="PTHR18914:SF30">
    <property type="entry name" value="VINCULIN_ALPHA-CATENIN FAMILY MEMBER 1"/>
    <property type="match status" value="1"/>
</dbReference>
<dbReference type="Gene3D" id="1.20.120.810">
    <property type="entry name" value="Vinculin, Vh2 four-helix bundle"/>
    <property type="match status" value="2"/>
</dbReference>
<dbReference type="GO" id="GO:0016477">
    <property type="term" value="P:cell migration"/>
    <property type="evidence" value="ECO:0007669"/>
    <property type="project" value="TreeGrafter"/>
</dbReference>
<keyword evidence="3" id="KW-0963">Cytoplasm</keyword>
<protein>
    <submittedName>
        <fullName evidence="5">Vinculin/alpha-catenin family member 1</fullName>
    </submittedName>
</protein>
<feature type="region of interest" description="Disordered" evidence="4">
    <location>
        <begin position="1142"/>
        <end position="1226"/>
    </location>
</feature>
<dbReference type="GO" id="GO:0098609">
    <property type="term" value="P:cell-cell adhesion"/>
    <property type="evidence" value="ECO:0007669"/>
    <property type="project" value="TreeGrafter"/>
</dbReference>
<proteinExistence type="inferred from homology"/>
<evidence type="ECO:0000256" key="3">
    <source>
        <dbReference type="ARBA" id="ARBA00022490"/>
    </source>
</evidence>
<evidence type="ECO:0000313" key="6">
    <source>
        <dbReference type="Proteomes" id="UP000694415"/>
    </source>
</evidence>
<comment type="similarity">
    <text evidence="2">Belongs to the vinculin/alpha-catenin family.</text>
</comment>
<comment type="subcellular location">
    <subcellularLocation>
        <location evidence="1">Cytoplasm</location>
    </subcellularLocation>
</comment>
<evidence type="ECO:0000256" key="2">
    <source>
        <dbReference type="ARBA" id="ARBA00008376"/>
    </source>
</evidence>
<feature type="compositionally biased region" description="Polar residues" evidence="4">
    <location>
        <begin position="1190"/>
        <end position="1206"/>
    </location>
</feature>
<evidence type="ECO:0000256" key="4">
    <source>
        <dbReference type="SAM" id="MobiDB-lite"/>
    </source>
</evidence>
<dbReference type="GO" id="GO:0008013">
    <property type="term" value="F:beta-catenin binding"/>
    <property type="evidence" value="ECO:0007669"/>
    <property type="project" value="TreeGrafter"/>
</dbReference>
<reference evidence="5" key="1">
    <citation type="submission" date="2025-08" db="UniProtKB">
        <authorList>
            <consortium name="Ensembl"/>
        </authorList>
    </citation>
    <scope>IDENTIFICATION</scope>
</reference>
<dbReference type="GO" id="GO:0005737">
    <property type="term" value="C:cytoplasm"/>
    <property type="evidence" value="ECO:0007669"/>
    <property type="project" value="UniProtKB-SubCell"/>
</dbReference>
<sequence length="1413" mass="155458">MKMDSCLGDDFGPTIQNRAMEQIITPMTVQLCHLLISVERKEVHNKALASLQKVAEQLANASEEFVHVASRLAGDSEEKWLREEMKPVAESLILSGRSILRVAEKLHLQPESQRHWEELVATAQQVLVDTKKVLLLDDAAAVRKTRIAANWCLTCVEALEEAEDTTSLRTSLADLAAALFRLGGLTARWAWDQHLGRARHRLGCCVPALLAAAHGHLRHPRDPQLVASRRRVFALTRQSLEELLDALQPGVGVVGTGALSQNGALARGLCKLRKVLEDPGPGHLLLDAPLAAVVWHCLRLAACSAPQERMHLVSRCRQLMQLRPGVHSLPGSSPGTDCEALRAATDALFRAVRAGLLRQILDTFTDTQSPLERLVQAALATSTIRSRCDSEALAETLQILLNAFHNQAKQMIRVAHLVWVCCPQQQTGRDLEAAVAGLQRLVIKVKELFSQSPQTLGLDWSPATLQALLEAWARESEHLLSCFDVVLNIPEFLSVSIQEMSKHLDLSTIALRSGASREFSRSVAFLRGRATHIVQVMSRYVGQDPDPIFRNGMRVVVQQLAQSSVTLGAATEGSRAEDSAQDTDVFLTMAKHLIHAAQQVREGLDGSNHPDILSPLRVQVQRFDMAKGWSYFILPSPQHPTAPEIKYQRVPGLWKSGPNTSLLPVEQLSYTVVPGTCIHGWRSPLPAVSKGVTTMENRNHQVVTLPCTNTPEQNSTVDTVQETQAGEETLGPERMTGLQEVSTLAPSIIDLARKEVHSANTGSEELLRVSFQQSQGTREDRWGLVARAGDWYPLCQQLFCHNLETELPGSMAAFVELQQDLALMVQVAAKSGPVNVDKKSPDLMGHPGLLLELQDRSEKTEIHAKQLLDQVLSSDGLQEPTLREENIDNGCLLWAVAVQDLMQCMERFSRRQGLFLLPLRQAVKNQQGLQKGLGQAAEISQRLQEAAKLSSVLCGDAQVKGEISFLCREVHVLTDALLEVAHILVSSPKPCPSLSTRFELLCLELSLRAKALTDYLTSINAAYEHMFQDVISKSSQNRIEGMLSTIQAVQGIIAGGQESETVQKDLLVSLESILMLTKEVVRKVPVLQEEQSLHTLDWLQWEWAAKVHHAVTQLQALEGSHMEAWRLLVQYLKPRGEQAKPLEEDLVQPPPHCNKGTAGTTSGVSVDSQGAVPKDTPESSVGTCADEPATTRTTTADRSMHQSGSLSLPPAQMDQLAPEDSSADSENRITQITQEMATEVLLMARSLRKSGQVLTKDQLIASARKVSASGKDFTRLIHIIAKNCIDQRCSQELLCMVEQIQTMSSQLSIISSVKASLTRSKSSEELLVDNAQRLLQAVSKTVSAVEAACLRGLRWSSSDPEELEVAAFCAQWKRKLLQHRLQEASNEDCDELGLRKRSTKKLPALAALVQEAL</sequence>
<dbReference type="Ensembl" id="ENSMSIT00000026661.1">
    <property type="protein sequence ID" value="ENSMSIP00000021135.1"/>
    <property type="gene ID" value="ENSMSIG00000017947.1"/>
</dbReference>
<keyword evidence="6" id="KW-1185">Reference proteome</keyword>
<accession>A0A8C6HG22</accession>
<dbReference type="GO" id="GO:0016342">
    <property type="term" value="C:catenin complex"/>
    <property type="evidence" value="ECO:0007669"/>
    <property type="project" value="TreeGrafter"/>
</dbReference>
<dbReference type="GO" id="GO:0051015">
    <property type="term" value="F:actin filament binding"/>
    <property type="evidence" value="ECO:0007669"/>
    <property type="project" value="InterPro"/>
</dbReference>
<dbReference type="Proteomes" id="UP000694415">
    <property type="component" value="Unplaced"/>
</dbReference>
<reference evidence="5" key="2">
    <citation type="submission" date="2025-09" db="UniProtKB">
        <authorList>
            <consortium name="Ensembl"/>
        </authorList>
    </citation>
    <scope>IDENTIFICATION</scope>
</reference>
<feature type="compositionally biased region" description="Polar residues" evidence="4">
    <location>
        <begin position="1157"/>
        <end position="1168"/>
    </location>
</feature>
<dbReference type="GO" id="GO:0005912">
    <property type="term" value="C:adherens junction"/>
    <property type="evidence" value="ECO:0007669"/>
    <property type="project" value="TreeGrafter"/>
</dbReference>
<dbReference type="InterPro" id="IPR036723">
    <property type="entry name" value="Alpha-catenin/vinculin-like_sf"/>
</dbReference>
<dbReference type="Gene3D" id="1.20.120.230">
    <property type="entry name" value="Alpha-catenin/vinculin-like"/>
    <property type="match status" value="2"/>
</dbReference>
<dbReference type="PANTHER" id="PTHR18914">
    <property type="entry name" value="ALPHA CATENIN"/>
    <property type="match status" value="1"/>
</dbReference>
<name>A0A8C6HG22_MUSSI</name>
<organism evidence="5 6">
    <name type="scientific">Mus spicilegus</name>
    <name type="common">Mound-building mouse</name>
    <dbReference type="NCBI Taxonomy" id="10103"/>
    <lineage>
        <taxon>Eukaryota</taxon>
        <taxon>Metazoa</taxon>
        <taxon>Chordata</taxon>
        <taxon>Craniata</taxon>
        <taxon>Vertebrata</taxon>
        <taxon>Euteleostomi</taxon>
        <taxon>Mammalia</taxon>
        <taxon>Eutheria</taxon>
        <taxon>Euarchontoglires</taxon>
        <taxon>Glires</taxon>
        <taxon>Rodentia</taxon>
        <taxon>Myomorpha</taxon>
        <taxon>Muroidea</taxon>
        <taxon>Muridae</taxon>
        <taxon>Murinae</taxon>
        <taxon>Mus</taxon>
        <taxon>Mus</taxon>
    </lineage>
</organism>
<dbReference type="SUPFAM" id="SSF47220">
    <property type="entry name" value="alpha-catenin/vinculin-like"/>
    <property type="match status" value="2"/>
</dbReference>
<dbReference type="InterPro" id="IPR006077">
    <property type="entry name" value="Vinculin/catenin"/>
</dbReference>
<evidence type="ECO:0000256" key="1">
    <source>
        <dbReference type="ARBA" id="ARBA00004496"/>
    </source>
</evidence>
<dbReference type="Pfam" id="PF01044">
    <property type="entry name" value="Vinculin"/>
    <property type="match status" value="3"/>
</dbReference>
<dbReference type="GeneTree" id="ENSGT01030000234543"/>